<dbReference type="HOGENOM" id="CLU_1949601_0_0_1"/>
<evidence type="ECO:0000313" key="1">
    <source>
        <dbReference type="EMBL" id="KIP12292.1"/>
    </source>
</evidence>
<dbReference type="EMBL" id="KN840440">
    <property type="protein sequence ID" value="KIP12292.1"/>
    <property type="molecule type" value="Genomic_DNA"/>
</dbReference>
<keyword evidence="2" id="KW-1185">Reference proteome</keyword>
<gene>
    <name evidence="1" type="ORF">PHLGIDRAFT_329318</name>
</gene>
<dbReference type="AlphaFoldDB" id="A0A0C3SE07"/>
<organism evidence="1 2">
    <name type="scientific">Phlebiopsis gigantea (strain 11061_1 CR5-6)</name>
    <name type="common">White-rot fungus</name>
    <name type="synonym">Peniophora gigantea</name>
    <dbReference type="NCBI Taxonomy" id="745531"/>
    <lineage>
        <taxon>Eukaryota</taxon>
        <taxon>Fungi</taxon>
        <taxon>Dikarya</taxon>
        <taxon>Basidiomycota</taxon>
        <taxon>Agaricomycotina</taxon>
        <taxon>Agaricomycetes</taxon>
        <taxon>Polyporales</taxon>
        <taxon>Phanerochaetaceae</taxon>
        <taxon>Phlebiopsis</taxon>
    </lineage>
</organism>
<protein>
    <submittedName>
        <fullName evidence="1">Uncharacterized protein</fullName>
    </submittedName>
</protein>
<proteinExistence type="predicted"/>
<dbReference type="Proteomes" id="UP000053257">
    <property type="component" value="Unassembled WGS sequence"/>
</dbReference>
<accession>A0A0C3SE07</accession>
<sequence>MLARGHRRRIIIARQCHRSITFFERFLAMITHEYPLNQDLDDLALKPCPWERPLVGISNMVAAIDAQCATRPEDPLIPEKFGNAHQQIVHIIIRDFAQLLPDGAHADHLRLVVTKLWIQPRKHSDMKAP</sequence>
<name>A0A0C3SE07_PHLG1</name>
<reference evidence="1 2" key="1">
    <citation type="journal article" date="2014" name="PLoS Genet.">
        <title>Analysis of the Phlebiopsis gigantea genome, transcriptome and secretome provides insight into its pioneer colonization strategies of wood.</title>
        <authorList>
            <person name="Hori C."/>
            <person name="Ishida T."/>
            <person name="Igarashi K."/>
            <person name="Samejima M."/>
            <person name="Suzuki H."/>
            <person name="Master E."/>
            <person name="Ferreira P."/>
            <person name="Ruiz-Duenas F.J."/>
            <person name="Held B."/>
            <person name="Canessa P."/>
            <person name="Larrondo L.F."/>
            <person name="Schmoll M."/>
            <person name="Druzhinina I.S."/>
            <person name="Kubicek C.P."/>
            <person name="Gaskell J.A."/>
            <person name="Kersten P."/>
            <person name="St John F."/>
            <person name="Glasner J."/>
            <person name="Sabat G."/>
            <person name="Splinter BonDurant S."/>
            <person name="Syed K."/>
            <person name="Yadav J."/>
            <person name="Mgbeahuruike A.C."/>
            <person name="Kovalchuk A."/>
            <person name="Asiegbu F.O."/>
            <person name="Lackner G."/>
            <person name="Hoffmeister D."/>
            <person name="Rencoret J."/>
            <person name="Gutierrez A."/>
            <person name="Sun H."/>
            <person name="Lindquist E."/>
            <person name="Barry K."/>
            <person name="Riley R."/>
            <person name="Grigoriev I.V."/>
            <person name="Henrissat B."/>
            <person name="Kues U."/>
            <person name="Berka R.M."/>
            <person name="Martinez A.T."/>
            <person name="Covert S.F."/>
            <person name="Blanchette R.A."/>
            <person name="Cullen D."/>
        </authorList>
    </citation>
    <scope>NUCLEOTIDE SEQUENCE [LARGE SCALE GENOMIC DNA]</scope>
    <source>
        <strain evidence="1 2">11061_1 CR5-6</strain>
    </source>
</reference>
<evidence type="ECO:0000313" key="2">
    <source>
        <dbReference type="Proteomes" id="UP000053257"/>
    </source>
</evidence>